<proteinExistence type="predicted"/>
<accession>A0A9P5M4R8</accession>
<dbReference type="AlphaFoldDB" id="A0A9P5M4R8"/>
<reference evidence="1 2" key="1">
    <citation type="journal article" date="2020" name="Genome Biol. Evol.">
        <title>Comparative genomics of Sclerotiniaceae.</title>
        <authorList>
            <person name="Valero Jimenez C.A."/>
            <person name="Steentjes M."/>
            <person name="Scholten O.E."/>
            <person name="Van Kan J.A.L."/>
        </authorList>
    </citation>
    <scope>NUCLEOTIDE SEQUENCE [LARGE SCALE GENOMIC DNA]</scope>
    <source>
        <strain evidence="1 2">MUCL 94</strain>
    </source>
</reference>
<dbReference type="RefSeq" id="XP_038735372.1">
    <property type="nucleotide sequence ID" value="XM_038873509.1"/>
</dbReference>
<evidence type="ECO:0000313" key="2">
    <source>
        <dbReference type="Proteomes" id="UP000710849"/>
    </source>
</evidence>
<protein>
    <submittedName>
        <fullName evidence="1">Uncharacterized protein</fullName>
    </submittedName>
</protein>
<comment type="caution">
    <text evidence="1">The sequence shown here is derived from an EMBL/GenBank/DDBJ whole genome shotgun (WGS) entry which is preliminary data.</text>
</comment>
<dbReference type="Proteomes" id="UP000710849">
    <property type="component" value="Unassembled WGS sequence"/>
</dbReference>
<dbReference type="GeneID" id="62146586"/>
<keyword evidence="2" id="KW-1185">Reference proteome</keyword>
<name>A0A9P5M4R8_9HELO</name>
<dbReference type="EMBL" id="RCSW01000005">
    <property type="protein sequence ID" value="KAF7949488.1"/>
    <property type="molecule type" value="Genomic_DNA"/>
</dbReference>
<sequence>MQWNLESSTFPQNMNKFFVDGDRLVVYGHVLGEIEEPVGMIQKNGEYSNKTDDRQSELKKGKLRLSQHRDESRFLPLAVSRDSEGRYVFGGTSMRKGDLVVVVGRGRDPLILRRLEHGEELGGDSKKESIETPVYQLVATATIPGIEKFQKKLALDDIQWDIEEMIIN</sequence>
<organism evidence="1 2">
    <name type="scientific">Botrytis byssoidea</name>
    <dbReference type="NCBI Taxonomy" id="139641"/>
    <lineage>
        <taxon>Eukaryota</taxon>
        <taxon>Fungi</taxon>
        <taxon>Dikarya</taxon>
        <taxon>Ascomycota</taxon>
        <taxon>Pezizomycotina</taxon>
        <taxon>Leotiomycetes</taxon>
        <taxon>Helotiales</taxon>
        <taxon>Sclerotiniaceae</taxon>
        <taxon>Botrytis</taxon>
    </lineage>
</organism>
<gene>
    <name evidence="1" type="ORF">EAE97_002997</name>
</gene>
<evidence type="ECO:0000313" key="1">
    <source>
        <dbReference type="EMBL" id="KAF7949488.1"/>
    </source>
</evidence>